<dbReference type="PROSITE" id="PS51257">
    <property type="entry name" value="PROKAR_LIPOPROTEIN"/>
    <property type="match status" value="1"/>
</dbReference>
<evidence type="ECO:0000313" key="4">
    <source>
        <dbReference type="Proteomes" id="UP000830454"/>
    </source>
</evidence>
<keyword evidence="2" id="KW-0732">Signal</keyword>
<feature type="chain" id="PRO_5046839830" description="Tetratricopeptide repeat protein" evidence="2">
    <location>
        <begin position="24"/>
        <end position="433"/>
    </location>
</feature>
<evidence type="ECO:0008006" key="5">
    <source>
        <dbReference type="Google" id="ProtNLM"/>
    </source>
</evidence>
<reference evidence="3" key="2">
    <citation type="submission" date="2022-04" db="EMBL/GenBank/DDBJ databases">
        <title>Complete Genome Sequence of Flavobacterium sediminilitoris YSM-43, Isolated from a Tidal Sediment.</title>
        <authorList>
            <person name="Lee P.A."/>
        </authorList>
    </citation>
    <scope>NUCLEOTIDE SEQUENCE</scope>
    <source>
        <strain evidence="3">YSM-43</strain>
    </source>
</reference>
<keyword evidence="4" id="KW-1185">Reference proteome</keyword>
<dbReference type="InterPro" id="IPR019734">
    <property type="entry name" value="TPR_rpt"/>
</dbReference>
<protein>
    <recommendedName>
        <fullName evidence="5">Tetratricopeptide repeat protein</fullName>
    </recommendedName>
</protein>
<dbReference type="SMART" id="SM00028">
    <property type="entry name" value="TPR"/>
    <property type="match status" value="4"/>
</dbReference>
<organism evidence="3 4">
    <name type="scientific">Flavobacterium sediminilitoris</name>
    <dbReference type="NCBI Taxonomy" id="2024526"/>
    <lineage>
        <taxon>Bacteria</taxon>
        <taxon>Pseudomonadati</taxon>
        <taxon>Bacteroidota</taxon>
        <taxon>Flavobacteriia</taxon>
        <taxon>Flavobacteriales</taxon>
        <taxon>Flavobacteriaceae</taxon>
        <taxon>Flavobacterium</taxon>
    </lineage>
</organism>
<dbReference type="PROSITE" id="PS50005">
    <property type="entry name" value="TPR"/>
    <property type="match status" value="1"/>
</dbReference>
<evidence type="ECO:0000256" key="1">
    <source>
        <dbReference type="PROSITE-ProRule" id="PRU00339"/>
    </source>
</evidence>
<dbReference type="EMBL" id="CP090145">
    <property type="protein sequence ID" value="UOX32211.1"/>
    <property type="molecule type" value="Genomic_DNA"/>
</dbReference>
<gene>
    <name evidence="3" type="ORF">LXD69_09090</name>
</gene>
<dbReference type="Gene3D" id="1.25.40.10">
    <property type="entry name" value="Tetratricopeptide repeat domain"/>
    <property type="match status" value="3"/>
</dbReference>
<evidence type="ECO:0000313" key="3">
    <source>
        <dbReference type="EMBL" id="UOX32211.1"/>
    </source>
</evidence>
<dbReference type="Pfam" id="PF13181">
    <property type="entry name" value="TPR_8"/>
    <property type="match status" value="1"/>
</dbReference>
<reference evidence="3" key="1">
    <citation type="submission" date="2021-12" db="EMBL/GenBank/DDBJ databases">
        <authorList>
            <person name="Cha I.-T."/>
            <person name="Lee K.-E."/>
            <person name="Park S.-J."/>
        </authorList>
    </citation>
    <scope>NUCLEOTIDE SEQUENCE</scope>
    <source>
        <strain evidence="3">YSM-43</strain>
    </source>
</reference>
<dbReference type="SUPFAM" id="SSF48452">
    <property type="entry name" value="TPR-like"/>
    <property type="match status" value="1"/>
</dbReference>
<dbReference type="RefSeq" id="WP_246914737.1">
    <property type="nucleotide sequence ID" value="NZ_CP090145.1"/>
</dbReference>
<accession>A0ABY4HHU6</accession>
<name>A0ABY4HHU6_9FLAO</name>
<feature type="repeat" description="TPR" evidence="1">
    <location>
        <begin position="110"/>
        <end position="143"/>
    </location>
</feature>
<dbReference type="InterPro" id="IPR011990">
    <property type="entry name" value="TPR-like_helical_dom_sf"/>
</dbReference>
<feature type="signal peptide" evidence="2">
    <location>
        <begin position="1"/>
        <end position="23"/>
    </location>
</feature>
<evidence type="ECO:0000256" key="2">
    <source>
        <dbReference type="SAM" id="SignalP"/>
    </source>
</evidence>
<sequence>MKNTTIKATSIMLIFFLFLSCNSDEKIKVTNKEDYQAFLIVKENEKENNIKREIDFWQTKYNAAPNQYTYLISLASLYSQLFEIKGNIQDLYRAEKLLLDCNNRVRGEKASIHRSIAKNYISQHRFKEALEYLKKAYILGENRLSTEKMLFDVYMELGNYTEAEKKLDVIQDTKDFDYLIRLAKWNDHKGDLDTAIKIMEQAKKIAEETKKEDIKLWIYSNIADFYGHAGRIKESYDYYLKTLQIDNQNAYALKGIAWIVFSYERDTKSAIEIIDHITAKHTVPDLYLLRAEMNEFATNYTEQKLDIEEYFKLLNNHNYGDMYNKYNALLYSEVLDNSEKAIEIAKKEIQNRPTPESYDLLAWAYYQNGDFDEALKIVKKHTMNKSQEPLILFHNEMILKANDMLTKENSNKEELLSSIYELGPNLEILIMRI</sequence>
<proteinExistence type="predicted"/>
<keyword evidence="1" id="KW-0802">TPR repeat</keyword>
<dbReference type="Proteomes" id="UP000830454">
    <property type="component" value="Chromosome"/>
</dbReference>